<dbReference type="InterPro" id="IPR032187">
    <property type="entry name" value="SusF/SusE-like_C"/>
</dbReference>
<proteinExistence type="predicted"/>
<comment type="caution">
    <text evidence="3">The sequence shown here is derived from an EMBL/GenBank/DDBJ whole genome shotgun (WGS) entry which is preliminary data.</text>
</comment>
<dbReference type="AlphaFoldDB" id="L1NEV3"/>
<dbReference type="STRING" id="1127699.HMPREF9151_00931"/>
<evidence type="ECO:0000313" key="3">
    <source>
        <dbReference type="EMBL" id="EKY02039.1"/>
    </source>
</evidence>
<reference evidence="3 4" key="1">
    <citation type="submission" date="2012-05" db="EMBL/GenBank/DDBJ databases">
        <authorList>
            <person name="Weinstock G."/>
            <person name="Sodergren E."/>
            <person name="Lobos E.A."/>
            <person name="Fulton L."/>
            <person name="Fulton R."/>
            <person name="Courtney L."/>
            <person name="Fronick C."/>
            <person name="O'Laughlin M."/>
            <person name="Godfrey J."/>
            <person name="Wilson R.M."/>
            <person name="Miner T."/>
            <person name="Farmer C."/>
            <person name="Delehaunty K."/>
            <person name="Cordes M."/>
            <person name="Minx P."/>
            <person name="Tomlinson C."/>
            <person name="Chen J."/>
            <person name="Wollam A."/>
            <person name="Pepin K.H."/>
            <person name="Bhonagiri V."/>
            <person name="Zhang X."/>
            <person name="Suruliraj S."/>
            <person name="Warren W."/>
            <person name="Mitreva M."/>
            <person name="Mardis E.R."/>
            <person name="Wilson R.K."/>
        </authorList>
    </citation>
    <scope>NUCLEOTIDE SEQUENCE [LARGE SCALE GENOMIC DNA]</scope>
    <source>
        <strain evidence="3 4">F0055</strain>
    </source>
</reference>
<dbReference type="OrthoDB" id="975117at2"/>
<name>L1NEV3_9BACT</name>
<dbReference type="Gene3D" id="2.60.40.3610">
    <property type="match status" value="1"/>
</dbReference>
<accession>L1NEV3</accession>
<dbReference type="RefSeq" id="WP_009162147.1">
    <property type="nucleotide sequence ID" value="NZ_KB290984.1"/>
</dbReference>
<dbReference type="GO" id="GO:0019867">
    <property type="term" value="C:outer membrane"/>
    <property type="evidence" value="ECO:0007669"/>
    <property type="project" value="InterPro"/>
</dbReference>
<dbReference type="Pfam" id="PF17142">
    <property type="entry name" value="SusF_N"/>
    <property type="match status" value="1"/>
</dbReference>
<organism evidence="3 4">
    <name type="scientific">Hoylesella saccharolytica F0055</name>
    <dbReference type="NCBI Taxonomy" id="1127699"/>
    <lineage>
        <taxon>Bacteria</taxon>
        <taxon>Pseudomonadati</taxon>
        <taxon>Bacteroidota</taxon>
        <taxon>Bacteroidia</taxon>
        <taxon>Bacteroidales</taxon>
        <taxon>Prevotellaceae</taxon>
        <taxon>Hoylesella</taxon>
    </lineage>
</organism>
<feature type="domain" description="Outer membrane protein SusF/SusE-like C-terminal" evidence="1">
    <location>
        <begin position="267"/>
        <end position="359"/>
    </location>
</feature>
<dbReference type="PATRIC" id="fig|1127699.3.peg.856"/>
<dbReference type="PROSITE" id="PS51257">
    <property type="entry name" value="PROKAR_LIPOPROTEIN"/>
    <property type="match status" value="1"/>
</dbReference>
<dbReference type="Gene3D" id="2.60.40.3620">
    <property type="match status" value="2"/>
</dbReference>
<dbReference type="Pfam" id="PF16411">
    <property type="entry name" value="SusF_SusE"/>
    <property type="match status" value="2"/>
</dbReference>
<sequence length="468" mass="50256">MKKFLYTISAALLITACSDDYTDWAQPQSASEDAASVTLSLTQAPDINLANVTADSIQLFVPKVESAANAVNSYSAKLFNADKSAARTLSADAAGRVKTSDLITAVNALYTSRPTQREVPITVTAYTKINGQSIKNEGNVNVKATPNGPQIDETYYLTGSINAWNYNDKTYEVKNNGGDPYLNPAFSITLTAAQVGTGLQFKLTPASALGKEDHCITATKDNAAGKFAYNNEGEAIKITAVTGVKYYKLDFDMLAQTYTVTTLNDAELFLTGSEYGWGGTWKPMVPVHGTISQLSPSPTFWTIIYLHAGEEFKFAPQAGWGNDFGSQATINDIAGAGATDNSGNIKVANAGWYLLKVVNGTQRTVDILSPDIYLIGGTAGNDWTINPAHRFSVPSDATGKFVSPAFTNNAEVRMCIHLDGFDWWKTEFIVNGGGQIDFRGNGNDQPRVNGTAGQKVHLNFSTGTGSYQ</sequence>
<evidence type="ECO:0000313" key="4">
    <source>
        <dbReference type="Proteomes" id="UP000010433"/>
    </source>
</evidence>
<dbReference type="EMBL" id="AMEP01000061">
    <property type="protein sequence ID" value="EKY02039.1"/>
    <property type="molecule type" value="Genomic_DNA"/>
</dbReference>
<evidence type="ECO:0000259" key="1">
    <source>
        <dbReference type="Pfam" id="PF16411"/>
    </source>
</evidence>
<dbReference type="GO" id="GO:2001070">
    <property type="term" value="F:starch binding"/>
    <property type="evidence" value="ECO:0007669"/>
    <property type="project" value="InterPro"/>
</dbReference>
<evidence type="ECO:0000259" key="2">
    <source>
        <dbReference type="Pfam" id="PF17142"/>
    </source>
</evidence>
<feature type="domain" description="Outer membrane protein SusF/SusE-like C-terminal" evidence="1">
    <location>
        <begin position="372"/>
        <end position="466"/>
    </location>
</feature>
<gene>
    <name evidence="3" type="ORF">HMPREF9151_00931</name>
</gene>
<dbReference type="Proteomes" id="UP000010433">
    <property type="component" value="Unassembled WGS sequence"/>
</dbReference>
<protein>
    <submittedName>
        <fullName evidence="3">Uncharacterized protein</fullName>
    </submittedName>
</protein>
<dbReference type="InterPro" id="IPR033408">
    <property type="entry name" value="SusF_N"/>
</dbReference>
<dbReference type="CDD" id="cd12966">
    <property type="entry name" value="CBM-Ec_CBM-Fc"/>
    <property type="match status" value="1"/>
</dbReference>
<dbReference type="HOGENOM" id="CLU_042892_1_0_10"/>
<keyword evidence="4" id="KW-1185">Reference proteome</keyword>
<feature type="domain" description="Outer membrane protein SusF N-terminal" evidence="2">
    <location>
        <begin position="17"/>
        <end position="146"/>
    </location>
</feature>
<dbReference type="CDD" id="cd12965">
    <property type="entry name" value="CBM-Eb_CBM-Fb"/>
    <property type="match status" value="1"/>
</dbReference>